<dbReference type="Gene3D" id="2.10.10.30">
    <property type="match status" value="1"/>
</dbReference>
<gene>
    <name evidence="2" type="ORF">UFOVP53_68</name>
</gene>
<organism evidence="2">
    <name type="scientific">uncultured Caudovirales phage</name>
    <dbReference type="NCBI Taxonomy" id="2100421"/>
    <lineage>
        <taxon>Viruses</taxon>
        <taxon>Duplodnaviria</taxon>
        <taxon>Heunggongvirae</taxon>
        <taxon>Uroviricota</taxon>
        <taxon>Caudoviricetes</taxon>
        <taxon>Peduoviridae</taxon>
        <taxon>Maltschvirus</taxon>
        <taxon>Maltschvirus maltsch</taxon>
    </lineage>
</organism>
<proteinExistence type="predicted"/>
<dbReference type="Pfam" id="PF18454">
    <property type="entry name" value="Mtd_N"/>
    <property type="match status" value="1"/>
</dbReference>
<evidence type="ECO:0000313" key="2">
    <source>
        <dbReference type="EMBL" id="CAB4125145.1"/>
    </source>
</evidence>
<sequence length="1197" mass="124049">MSQQIQFRRDTTANWTATNPILAQGELGLDLTLNRFKIGDGTTHWNLLTFTSSIDATSLKIANDLSDLNNTTTARSNLGLGTAAVANSGDFDAAGTAASEVATHVGLSDPHTQYLKETDNLLVRPEIVTVKVSNAGLGQFSELSLAIASITDADPVIKPYIIEMGAGIHTINNPVTLPSGVSIKGTSINATTLVPLYANQHVLVLSNMCEVSFLNLKGISGSIGSGKAAIYCENTGDFTQLHKLSIYDFDIGIDNYANTTDSILYSEYCDINGNFSYGVKNRSNSTYIAKLQLENFYTYISAGTNPIHVNTAGTNSELILNSSALVGGSGNKGIVIQNGGALLASDVVVKNFSGTGIGLYNANTGSGSDIDIGGAQFMDNNIDMSIQNPGSVASITVTADPTKILITTGANVAAQITDSTYGGLVTIGDIRQGQSFNSLTPISTFITKTGTTGVYTGGLVTAGTGLSIVVAAGEGFCYDVTNDYVAQVTWGITTLSGLSANTTYWVSVDSAGTVSTQTSDPGLINKIYLSKVRTSASSMLWIGKAIMDSSHHGNAIETFARNMGSIYISGSIVTENGTRGLNVSAGRYQYGTTLVNPSGGTPISWTSTYSDGSTGHTFVSGQTQISNSVYDNGSGTLASMTAGYYRKDALYTSGEGANEKLFLVIGQAEYSTLLLAEGAGLPIPPDFFSGTICLIATTIQQQGATHIQEIKSERPTLAFQASGVSAASVHGNLTGLSADDHTQYLLVNGTRAMSGNLAMGTNNITGVGTVDGVTVSAHASRHLPNGADPLTTGVPSTIAGTNATGTANAFARQDHVHAHGSQTDGTHHAAVTTSVNGFMSAADKTKLDLVSSTELGYVAGVTSAIQTQINGKAAPLLWSANTVSNGTLTLTSASNKGQIFTGATGGQIVKLPVATTLSIGDTFYIVNKSDPLIQIVDATPNFQTILLPTKEVKIVLVDNTTSAGIWSISSFALDYGQVKLFDDFVTASAATLTFGALGWTLTTGTLTTQTATGNSFGVARMATAAAANSLCAISLGTTTPTLINNSITFIEQRVSFPAIGGTGANQFAFHGGLLNATTAVAPGTNPLNAIGFSYQGNAVTAGNIFGFSSSATLTTTVDSGVQVVAGIWYKLSMVINAAGTQAYYYVNNAYVGTSSTNMPTAIVTAPQMKVSAGATNAAAKNVDIDFYEISKLFTNSR</sequence>
<dbReference type="EMBL" id="LR796189">
    <property type="protein sequence ID" value="CAB4125145.1"/>
    <property type="molecule type" value="Genomic_DNA"/>
</dbReference>
<protein>
    <recommendedName>
        <fullName evidence="1">Major tropism determinant N-terminal domain-containing protein</fullName>
    </recommendedName>
</protein>
<reference evidence="2" key="1">
    <citation type="submission" date="2020-04" db="EMBL/GenBank/DDBJ databases">
        <authorList>
            <person name="Chiriac C."/>
            <person name="Salcher M."/>
            <person name="Ghai R."/>
            <person name="Kavagutti S V."/>
        </authorList>
    </citation>
    <scope>NUCLEOTIDE SEQUENCE</scope>
</reference>
<evidence type="ECO:0000259" key="1">
    <source>
        <dbReference type="Pfam" id="PF18454"/>
    </source>
</evidence>
<accession>A0A6J5KVE3</accession>
<name>A0A6J5KVE3_9CAUD</name>
<dbReference type="SUPFAM" id="SSF69349">
    <property type="entry name" value="Phage fibre proteins"/>
    <property type="match status" value="1"/>
</dbReference>
<feature type="domain" description="Major tropism determinant N-terminal" evidence="1">
    <location>
        <begin position="5"/>
        <end position="43"/>
    </location>
</feature>
<dbReference type="InterPro" id="IPR041352">
    <property type="entry name" value="Mtd_N"/>
</dbReference>